<dbReference type="RefSeq" id="XP_056037485.1">
    <property type="nucleotide sequence ID" value="XM_056182583.1"/>
</dbReference>
<keyword evidence="6 10" id="KW-0812">Transmembrane</keyword>
<feature type="transmembrane region" description="Helical" evidence="10">
    <location>
        <begin position="410"/>
        <end position="429"/>
    </location>
</feature>
<evidence type="ECO:0000256" key="10">
    <source>
        <dbReference type="RuleBase" id="RU363110"/>
    </source>
</evidence>
<feature type="transmembrane region" description="Helical" evidence="10">
    <location>
        <begin position="248"/>
        <end position="269"/>
    </location>
</feature>
<keyword evidence="8 10" id="KW-1133">Transmembrane helix</keyword>
<proteinExistence type="inferred from homology"/>
<feature type="transmembrane region" description="Helical" evidence="10">
    <location>
        <begin position="186"/>
        <end position="202"/>
    </location>
</feature>
<dbReference type="KEGG" id="som:SOMG_03796"/>
<organism evidence="11 12">
    <name type="scientific">Schizosaccharomyces osmophilus</name>
    <dbReference type="NCBI Taxonomy" id="2545709"/>
    <lineage>
        <taxon>Eukaryota</taxon>
        <taxon>Fungi</taxon>
        <taxon>Dikarya</taxon>
        <taxon>Ascomycota</taxon>
        <taxon>Taphrinomycotina</taxon>
        <taxon>Schizosaccharomycetes</taxon>
        <taxon>Schizosaccharomycetales</taxon>
        <taxon>Schizosaccharomycetaceae</taxon>
        <taxon>Schizosaccharomyces</taxon>
    </lineage>
</organism>
<dbReference type="EMBL" id="CP115612">
    <property type="protein sequence ID" value="WBW73242.1"/>
    <property type="molecule type" value="Genomic_DNA"/>
</dbReference>
<comment type="subcellular location">
    <subcellularLocation>
        <location evidence="1 10">Endoplasmic reticulum membrane</location>
        <topology evidence="1 10">Multi-pass membrane protein</topology>
    </subcellularLocation>
</comment>
<evidence type="ECO:0000256" key="7">
    <source>
        <dbReference type="ARBA" id="ARBA00022824"/>
    </source>
</evidence>
<evidence type="ECO:0000256" key="3">
    <source>
        <dbReference type="ARBA" id="ARBA00008715"/>
    </source>
</evidence>
<name>A0AAE9WDK5_9SCHI</name>
<gene>
    <name evidence="11" type="primary">alg6</name>
    <name evidence="11" type="ORF">SOMG_03796</name>
</gene>
<evidence type="ECO:0000256" key="1">
    <source>
        <dbReference type="ARBA" id="ARBA00004477"/>
    </source>
</evidence>
<evidence type="ECO:0000313" key="12">
    <source>
        <dbReference type="Proteomes" id="UP001212411"/>
    </source>
</evidence>
<evidence type="ECO:0000256" key="2">
    <source>
        <dbReference type="ARBA" id="ARBA00004922"/>
    </source>
</evidence>
<feature type="transmembrane region" description="Helical" evidence="10">
    <location>
        <begin position="128"/>
        <end position="148"/>
    </location>
</feature>
<sequence>MSSKFENGIPVQQFVSRFQSYSSKFLFFPCLLMSLVFMQWLISIGSYSGQHSPPMYGDFEAQRHWMELTLHSPVSKWYYEDLEWWGLDYPPLTAYVSLLFGLIGHYFFDPKWFAHISSRGFESLDLKLYMRATVILSHLLILVPPLIFYSKWWSRRVPDFVERNALLVMVLFQPALLLIDHGHFQYNCVMLGLVMYSIANLLKNQYVAATFLFCLSISFKQMALYFAPSIFAYLLGVCFKPHFQFSRLLGLGITVVTTFGLVFFPWIYIDYKVEIPQVVHRMFPFARGLFEDKVANFWCAVNTLFKVKEYFTMQQLQSLSLLFTLISILPSCSVLFLYPRKRLLTLGFANAAWGFFLFSFQVHEKSVLIPLLLTSVILCHGHSTTKSWIALANNVGMFSLWPLLKKDNLGLQYFIVLFMWNWIGHMFVFSKNIIFRYLQMSFYLAMIILFALDIFVTPPSRYPDLWIVLNVSLSFAGFVVIYLWTLSRLLYISSKLSTDLRMKKHA</sequence>
<feature type="transmembrane region" description="Helical" evidence="10">
    <location>
        <begin position="25"/>
        <end position="47"/>
    </location>
</feature>
<reference evidence="11 12" key="1">
    <citation type="journal article" date="2023" name="G3 (Bethesda)">
        <title>A high-quality reference genome for the fission yeast Schizosaccharomyces osmophilus.</title>
        <authorList>
            <person name="Jia G.S."/>
            <person name="Zhang W.C."/>
            <person name="Liang Y."/>
            <person name="Liu X.H."/>
            <person name="Rhind N."/>
            <person name="Pidoux A."/>
            <person name="Brysch-Herzberg M."/>
            <person name="Du L.L."/>
        </authorList>
    </citation>
    <scope>NUCLEOTIDE SEQUENCE [LARGE SCALE GENOMIC DNA]</scope>
    <source>
        <strain evidence="11 12">CBS 15793</strain>
    </source>
</reference>
<accession>A0AAE9WDK5</accession>
<evidence type="ECO:0000256" key="4">
    <source>
        <dbReference type="ARBA" id="ARBA00022676"/>
    </source>
</evidence>
<evidence type="ECO:0000313" key="11">
    <source>
        <dbReference type="EMBL" id="WBW73242.1"/>
    </source>
</evidence>
<feature type="transmembrane region" description="Helical" evidence="10">
    <location>
        <begin position="208"/>
        <end position="236"/>
    </location>
</feature>
<evidence type="ECO:0000256" key="8">
    <source>
        <dbReference type="ARBA" id="ARBA00022989"/>
    </source>
</evidence>
<evidence type="ECO:0000256" key="6">
    <source>
        <dbReference type="ARBA" id="ARBA00022692"/>
    </source>
</evidence>
<dbReference type="Pfam" id="PF03155">
    <property type="entry name" value="Alg6_Alg8"/>
    <property type="match status" value="1"/>
</dbReference>
<feature type="transmembrane region" description="Helical" evidence="10">
    <location>
        <begin position="89"/>
        <end position="108"/>
    </location>
</feature>
<feature type="transmembrane region" description="Helical" evidence="10">
    <location>
        <begin position="465"/>
        <end position="485"/>
    </location>
</feature>
<keyword evidence="12" id="KW-1185">Reference proteome</keyword>
<dbReference type="GO" id="GO:0005789">
    <property type="term" value="C:endoplasmic reticulum membrane"/>
    <property type="evidence" value="ECO:0007669"/>
    <property type="project" value="UniProtKB-SubCell"/>
</dbReference>
<evidence type="ECO:0000256" key="9">
    <source>
        <dbReference type="ARBA" id="ARBA00023136"/>
    </source>
</evidence>
<feature type="transmembrane region" description="Helical" evidence="10">
    <location>
        <begin position="319"/>
        <end position="338"/>
    </location>
</feature>
<dbReference type="GeneID" id="80877272"/>
<keyword evidence="9 10" id="KW-0472">Membrane</keyword>
<dbReference type="GO" id="GO:0042281">
    <property type="term" value="F:dolichyl pyrophosphate Man9GlcNAc2 alpha-1,3-glucosyltransferase activity"/>
    <property type="evidence" value="ECO:0007669"/>
    <property type="project" value="TreeGrafter"/>
</dbReference>
<keyword evidence="4 10" id="KW-0328">Glycosyltransferase</keyword>
<dbReference type="AlphaFoldDB" id="A0AAE9WDK5"/>
<comment type="pathway">
    <text evidence="2 10">Protein modification; protein glycosylation.</text>
</comment>
<keyword evidence="7 10" id="KW-0256">Endoplasmic reticulum</keyword>
<feature type="transmembrane region" description="Helical" evidence="10">
    <location>
        <begin position="441"/>
        <end position="459"/>
    </location>
</feature>
<keyword evidence="5 10" id="KW-0808">Transferase</keyword>
<comment type="similarity">
    <text evidence="3 10">Belongs to the ALG6/ALG8 glucosyltransferase family.</text>
</comment>
<dbReference type="EC" id="2.4.1.-" evidence="10"/>
<dbReference type="PANTHER" id="PTHR12413">
    <property type="entry name" value="DOLICHYL GLYCOSYLTRANSFERASE"/>
    <property type="match status" value="1"/>
</dbReference>
<dbReference type="Proteomes" id="UP001212411">
    <property type="component" value="Chromosome 2"/>
</dbReference>
<protein>
    <recommendedName>
        <fullName evidence="10">Alpha-1,3-glucosyltransferase</fullName>
        <ecNumber evidence="10">2.4.1.-</ecNumber>
    </recommendedName>
</protein>
<feature type="transmembrane region" description="Helical" evidence="10">
    <location>
        <begin position="343"/>
        <end position="362"/>
    </location>
</feature>
<evidence type="ECO:0000256" key="5">
    <source>
        <dbReference type="ARBA" id="ARBA00022679"/>
    </source>
</evidence>
<dbReference type="InterPro" id="IPR004856">
    <property type="entry name" value="Glyco_trans_ALG6/ALG8"/>
</dbReference>
<dbReference type="PANTHER" id="PTHR12413:SF1">
    <property type="entry name" value="DOLICHYL PYROPHOSPHATE MAN9GLCNAC2 ALPHA-1,3-GLUCOSYLTRANSFERASE"/>
    <property type="match status" value="1"/>
</dbReference>